<dbReference type="EMBL" id="CAJHJT010000056">
    <property type="protein sequence ID" value="CAD7013894.1"/>
    <property type="molecule type" value="Genomic_DNA"/>
</dbReference>
<sequence length="93" mass="10454">RKRTHIFQVQNMANGTKGTGKLCRASVCGQHRSCHISNEANWKNIADHVENILRKIGQLWSPTLKLYESSSGVSDGSSEESFLVACKWYITLM</sequence>
<gene>
    <name evidence="1" type="ORF">CCAP1982_LOCUS21908</name>
</gene>
<keyword evidence="2" id="KW-1185">Reference proteome</keyword>
<accession>A0A811VFY2</accession>
<name>A0A811VFY2_CERCA</name>
<protein>
    <submittedName>
        <fullName evidence="1">(Mediterranean fruit fly) hypothetical protein</fullName>
    </submittedName>
</protein>
<proteinExistence type="predicted"/>
<evidence type="ECO:0000313" key="1">
    <source>
        <dbReference type="EMBL" id="CAD7013894.1"/>
    </source>
</evidence>
<feature type="non-terminal residue" evidence="1">
    <location>
        <position position="1"/>
    </location>
</feature>
<organism evidence="1 2">
    <name type="scientific">Ceratitis capitata</name>
    <name type="common">Mediterranean fruit fly</name>
    <name type="synonym">Tephritis capitata</name>
    <dbReference type="NCBI Taxonomy" id="7213"/>
    <lineage>
        <taxon>Eukaryota</taxon>
        <taxon>Metazoa</taxon>
        <taxon>Ecdysozoa</taxon>
        <taxon>Arthropoda</taxon>
        <taxon>Hexapoda</taxon>
        <taxon>Insecta</taxon>
        <taxon>Pterygota</taxon>
        <taxon>Neoptera</taxon>
        <taxon>Endopterygota</taxon>
        <taxon>Diptera</taxon>
        <taxon>Brachycera</taxon>
        <taxon>Muscomorpha</taxon>
        <taxon>Tephritoidea</taxon>
        <taxon>Tephritidae</taxon>
        <taxon>Ceratitis</taxon>
        <taxon>Ceratitis</taxon>
    </lineage>
</organism>
<dbReference type="Proteomes" id="UP000606786">
    <property type="component" value="Unassembled WGS sequence"/>
</dbReference>
<comment type="caution">
    <text evidence="1">The sequence shown here is derived from an EMBL/GenBank/DDBJ whole genome shotgun (WGS) entry which is preliminary data.</text>
</comment>
<dbReference type="AlphaFoldDB" id="A0A811VFY2"/>
<reference evidence="1" key="1">
    <citation type="submission" date="2020-11" db="EMBL/GenBank/DDBJ databases">
        <authorList>
            <person name="Whitehead M."/>
        </authorList>
    </citation>
    <scope>NUCLEOTIDE SEQUENCE</scope>
    <source>
        <strain evidence="1">EGII</strain>
    </source>
</reference>
<evidence type="ECO:0000313" key="2">
    <source>
        <dbReference type="Proteomes" id="UP000606786"/>
    </source>
</evidence>